<dbReference type="InterPro" id="IPR001509">
    <property type="entry name" value="Epimerase_deHydtase"/>
</dbReference>
<dbReference type="InterPro" id="IPR036291">
    <property type="entry name" value="NAD(P)-bd_dom_sf"/>
</dbReference>
<dbReference type="NCBIfam" id="TIGR02622">
    <property type="entry name" value="CDP_4_6_dhtase"/>
    <property type="match status" value="1"/>
</dbReference>
<dbReference type="PANTHER" id="PTHR43000">
    <property type="entry name" value="DTDP-D-GLUCOSE 4,6-DEHYDRATASE-RELATED"/>
    <property type="match status" value="1"/>
</dbReference>
<accession>A0A8J7M5U5</accession>
<dbReference type="InterPro" id="IPR013445">
    <property type="entry name" value="CDP_4_6_deHydtase"/>
</dbReference>
<name>A0A8J7M5U5_9RHOB</name>
<dbReference type="Proteomes" id="UP000655420">
    <property type="component" value="Unassembled WGS sequence"/>
</dbReference>
<evidence type="ECO:0000313" key="4">
    <source>
        <dbReference type="EMBL" id="MBK0398909.1"/>
    </source>
</evidence>
<dbReference type="Pfam" id="PF01370">
    <property type="entry name" value="Epimerase"/>
    <property type="match status" value="1"/>
</dbReference>
<comment type="pathway">
    <text evidence="1">Bacterial outer membrane biogenesis; LPS O-antigen biosynthesis.</text>
</comment>
<dbReference type="EMBL" id="JAEHHL010000002">
    <property type="protein sequence ID" value="MBK0398909.1"/>
    <property type="molecule type" value="Genomic_DNA"/>
</dbReference>
<evidence type="ECO:0000256" key="1">
    <source>
        <dbReference type="ARBA" id="ARBA00005125"/>
    </source>
</evidence>
<gene>
    <name evidence="4" type="primary">rfbG</name>
    <name evidence="4" type="ORF">H0I76_06890</name>
</gene>
<evidence type="ECO:0000313" key="5">
    <source>
        <dbReference type="Proteomes" id="UP000655420"/>
    </source>
</evidence>
<dbReference type="RefSeq" id="WP_200608626.1">
    <property type="nucleotide sequence ID" value="NZ_JAEHHL010000002.1"/>
</dbReference>
<comment type="caution">
    <text evidence="4">The sequence shown here is derived from an EMBL/GenBank/DDBJ whole genome shotgun (WGS) entry which is preliminary data.</text>
</comment>
<organism evidence="4 5">
    <name type="scientific">Thermohalobaculum xanthum</name>
    <dbReference type="NCBI Taxonomy" id="2753746"/>
    <lineage>
        <taxon>Bacteria</taxon>
        <taxon>Pseudomonadati</taxon>
        <taxon>Pseudomonadota</taxon>
        <taxon>Alphaproteobacteria</taxon>
        <taxon>Rhodobacterales</taxon>
        <taxon>Paracoccaceae</taxon>
        <taxon>Thermohalobaculum</taxon>
    </lineage>
</organism>
<dbReference type="Gene3D" id="3.40.50.720">
    <property type="entry name" value="NAD(P)-binding Rossmann-like Domain"/>
    <property type="match status" value="1"/>
</dbReference>
<protein>
    <submittedName>
        <fullName evidence="4">CDP-glucose 4,6-dehydratase</fullName>
        <ecNumber evidence="4">4.2.1.45</ecNumber>
    </submittedName>
</protein>
<keyword evidence="5" id="KW-1185">Reference proteome</keyword>
<proteinExistence type="inferred from homology"/>
<comment type="similarity">
    <text evidence="2">Belongs to the NAD(P)-dependent epimerase/dehydratase family.</text>
</comment>
<keyword evidence="4" id="KW-0456">Lyase</keyword>
<sequence length="354" mass="38175">MSRLPDPAFWAGKRVLLTGQTGFKGSWAALWLAQLGAEVHGLAQLPETEPNHFDLAGIGSEMDNRIADLCVPEEVEDAVIAAKPDIVLHMAAQALVRRSLREPVETWKTNVSGTANLLFALRAHAPEATVLVVTSDKVYRNDDTGRPFTENDPLGGKDPYSASKAACEILVGSWRASFPGAPLATVRAGNVIGGGDFSENRIVPDIVRAVRDGEEVILRHPEATRPWQHVLDCLCGYFLHLEALAAGQDLPALNIGPSPEGVTTVAEAAETISGLLGGAGWRHEPVPGSVEARMLALDSTLARRSLGWSDWLPGRAGLEWTAEWYRAWLKDKAMAAVSRAQIEAYMSDTAETCD</sequence>
<evidence type="ECO:0000259" key="3">
    <source>
        <dbReference type="Pfam" id="PF01370"/>
    </source>
</evidence>
<dbReference type="EC" id="4.2.1.45" evidence="4"/>
<dbReference type="Gene3D" id="3.90.25.10">
    <property type="entry name" value="UDP-galactose 4-epimerase, domain 1"/>
    <property type="match status" value="1"/>
</dbReference>
<reference evidence="4" key="1">
    <citation type="submission" date="2020-12" db="EMBL/GenBank/DDBJ databases">
        <title>Bacterial taxonomy.</title>
        <authorList>
            <person name="Pan X."/>
        </authorList>
    </citation>
    <scope>NUCLEOTIDE SEQUENCE</scope>
    <source>
        <strain evidence="4">M0105</strain>
    </source>
</reference>
<dbReference type="AlphaFoldDB" id="A0A8J7M5U5"/>
<feature type="domain" description="NAD-dependent epimerase/dehydratase" evidence="3">
    <location>
        <begin position="15"/>
        <end position="256"/>
    </location>
</feature>
<dbReference type="SUPFAM" id="SSF51735">
    <property type="entry name" value="NAD(P)-binding Rossmann-fold domains"/>
    <property type="match status" value="1"/>
</dbReference>
<dbReference type="GO" id="GO:0047733">
    <property type="term" value="F:CDP-glucose 4,6-dehydratase activity"/>
    <property type="evidence" value="ECO:0007669"/>
    <property type="project" value="UniProtKB-EC"/>
</dbReference>
<evidence type="ECO:0000256" key="2">
    <source>
        <dbReference type="ARBA" id="ARBA00007637"/>
    </source>
</evidence>